<accession>A0A261VE94</accession>
<feature type="domain" description="FecR protein" evidence="2">
    <location>
        <begin position="133"/>
        <end position="224"/>
    </location>
</feature>
<sequence>MAGLLFLALRAMRPPNDTSTSDDPRDLAAAWFAHLQSGDATPADRRAFEQWRAAHPEHARQYRNVQQIWEGTLAIPEHELRAILSQRPAAVSRPNRVRRRLAWGLAGGLTFALTGAVALNGGWLQTPLQTLQIATRRGERRQVALPDGSVLDVNTGTRAVVRMYRDKRVVELLEGEIFFAVQRDAGRPFLVDAGASRVMVTGTRFNVRYDNDAMRVSVESGSVEVSSGPWWNRRTRALAKGQGVHTAPGQALSAVEPVDLQAMLAWQRGKIVFENTPLAQAVAEINRYLKRPARLEAPALGNHRIAGIFSVNDPQSLIDMLPEIAPVRVFHLPDGEISIVGR</sequence>
<evidence type="ECO:0000259" key="3">
    <source>
        <dbReference type="Pfam" id="PF16220"/>
    </source>
</evidence>
<dbReference type="Pfam" id="PF04773">
    <property type="entry name" value="FecR"/>
    <property type="match status" value="1"/>
</dbReference>
<dbReference type="Gene3D" id="2.60.120.1440">
    <property type="match status" value="1"/>
</dbReference>
<feature type="domain" description="FecR N-terminal" evidence="3">
    <location>
        <begin position="28"/>
        <end position="67"/>
    </location>
</feature>
<evidence type="ECO:0000313" key="5">
    <source>
        <dbReference type="Proteomes" id="UP000216429"/>
    </source>
</evidence>
<dbReference type="EMBL" id="NEVU01000003">
    <property type="protein sequence ID" value="OZI71872.1"/>
    <property type="molecule type" value="Genomic_DNA"/>
</dbReference>
<keyword evidence="1" id="KW-1133">Transmembrane helix</keyword>
<dbReference type="PANTHER" id="PTHR30273">
    <property type="entry name" value="PERIPLASMIC SIGNAL SENSOR AND SIGMA FACTOR ACTIVATOR FECR-RELATED"/>
    <property type="match status" value="1"/>
</dbReference>
<comment type="caution">
    <text evidence="4">The sequence shown here is derived from an EMBL/GenBank/DDBJ whole genome shotgun (WGS) entry which is preliminary data.</text>
</comment>
<gene>
    <name evidence="4" type="ORF">CAL22_19000</name>
</gene>
<organism evidence="4 5">
    <name type="scientific">Bordetella genomosp. 12</name>
    <dbReference type="NCBI Taxonomy" id="463035"/>
    <lineage>
        <taxon>Bacteria</taxon>
        <taxon>Pseudomonadati</taxon>
        <taxon>Pseudomonadota</taxon>
        <taxon>Betaproteobacteria</taxon>
        <taxon>Burkholderiales</taxon>
        <taxon>Alcaligenaceae</taxon>
        <taxon>Bordetella</taxon>
    </lineage>
</organism>
<dbReference type="Proteomes" id="UP000216429">
    <property type="component" value="Unassembled WGS sequence"/>
</dbReference>
<keyword evidence="1" id="KW-0472">Membrane</keyword>
<protein>
    <recommendedName>
        <fullName evidence="6">Iron dicitrate transport regulator FecR</fullName>
    </recommendedName>
</protein>
<dbReference type="PIRSF" id="PIRSF018266">
    <property type="entry name" value="FecR"/>
    <property type="match status" value="1"/>
</dbReference>
<dbReference type="InterPro" id="IPR032623">
    <property type="entry name" value="FecR_N"/>
</dbReference>
<dbReference type="Pfam" id="PF16220">
    <property type="entry name" value="DUF4880"/>
    <property type="match status" value="1"/>
</dbReference>
<dbReference type="InterPro" id="IPR012373">
    <property type="entry name" value="Ferrdict_sens_TM"/>
</dbReference>
<keyword evidence="1" id="KW-0812">Transmembrane</keyword>
<evidence type="ECO:0000313" key="4">
    <source>
        <dbReference type="EMBL" id="OZI71872.1"/>
    </source>
</evidence>
<evidence type="ECO:0000256" key="1">
    <source>
        <dbReference type="SAM" id="Phobius"/>
    </source>
</evidence>
<name>A0A261VE94_9BORD</name>
<dbReference type="InterPro" id="IPR006860">
    <property type="entry name" value="FecR"/>
</dbReference>
<dbReference type="PANTHER" id="PTHR30273:SF2">
    <property type="entry name" value="PROTEIN FECR"/>
    <property type="match status" value="1"/>
</dbReference>
<dbReference type="AlphaFoldDB" id="A0A261VE94"/>
<evidence type="ECO:0008006" key="6">
    <source>
        <dbReference type="Google" id="ProtNLM"/>
    </source>
</evidence>
<proteinExistence type="predicted"/>
<feature type="transmembrane region" description="Helical" evidence="1">
    <location>
        <begin position="101"/>
        <end position="123"/>
    </location>
</feature>
<dbReference type="Gene3D" id="3.55.50.30">
    <property type="match status" value="1"/>
</dbReference>
<evidence type="ECO:0000259" key="2">
    <source>
        <dbReference type="Pfam" id="PF04773"/>
    </source>
</evidence>
<dbReference type="GO" id="GO:0016989">
    <property type="term" value="F:sigma factor antagonist activity"/>
    <property type="evidence" value="ECO:0007669"/>
    <property type="project" value="TreeGrafter"/>
</dbReference>
<reference evidence="5" key="1">
    <citation type="submission" date="2017-05" db="EMBL/GenBank/DDBJ databases">
        <title>Complete and WGS of Bordetella genogroups.</title>
        <authorList>
            <person name="Spilker T."/>
            <person name="Lipuma J."/>
        </authorList>
    </citation>
    <scope>NUCLEOTIDE SEQUENCE [LARGE SCALE GENOMIC DNA]</scope>
    <source>
        <strain evidence="5">AU6712</strain>
    </source>
</reference>
<keyword evidence="5" id="KW-1185">Reference proteome</keyword>